<dbReference type="InterPro" id="IPR014853">
    <property type="entry name" value="VWF/SSPO/ZAN-like_Cys-rich_dom"/>
</dbReference>
<dbReference type="GO" id="GO:0005615">
    <property type="term" value="C:extracellular space"/>
    <property type="evidence" value="ECO:0007669"/>
    <property type="project" value="TreeGrafter"/>
</dbReference>
<feature type="domain" description="VWFD" evidence="9">
    <location>
        <begin position="36"/>
        <end position="201"/>
    </location>
</feature>
<dbReference type="SMART" id="SM00216">
    <property type="entry name" value="VWD"/>
    <property type="match status" value="3"/>
</dbReference>
<feature type="disulfide bond" evidence="4">
    <location>
        <begin position="1539"/>
        <end position="1588"/>
    </location>
</feature>
<dbReference type="InterPro" id="IPR001846">
    <property type="entry name" value="VWF_type-D"/>
</dbReference>
<dbReference type="SUPFAM" id="SSF57603">
    <property type="entry name" value="FnI-like domain"/>
    <property type="match status" value="3"/>
</dbReference>
<evidence type="ECO:0000256" key="3">
    <source>
        <dbReference type="ARBA" id="ARBA00023180"/>
    </source>
</evidence>
<evidence type="ECO:0000256" key="1">
    <source>
        <dbReference type="ARBA" id="ARBA00022737"/>
    </source>
</evidence>
<sequence length="1618" mass="178427">MGTAGMSQMWMLRWAILCIGLKSTHSAKPNYGHPSTICSTWGNFHIKTFDGHFFQMADTCNYVLAVMCDTAASDFNIQMQRKIVNGSVTFQSVTIEMEGAVIKLSDGNIIMDDQVLSVNEFIIKCNDIADITMFSRLNFKRNTKVRPADFVETLMATRLMTLVTAHICQQYLSGSAFDDCRHVLDMMSFENVCADDLCQCQGNQECVCNTLTEISRQCAHAGGKPGTWRTDQLCRMVEDDIGNSGCVHISNCPCVHEGTLYQTGESYEHACKSCVCAAGYWTCTDLECPGICSVVGGSHITTYDGKSFSFNGNCDYILTKHSDDSDIAVIGNLASCDLMRTGTCLNSVTLVISGDTISISSSGTVTLNGNSPYGLPVFTENVVIFQPTSSFIIADMKGLRLEIQLTPIMQLYIVANTTEKGKLSGLCGNYNDIQKDDFKIQSGIIEGTPTTFVNVWKKNLFSCPDIDNTFDNPCSLSMDTDKVSECSNNMKYSYSVTRCDNTCRSLSGKDGSCKASFTPVEGCVCPEGTHLNDAGICVHADQCPCYYDNQHLLSWQTTMRQSQRLIIRVPVLLLECQAPMVFFNCSNEHGQKGTECQRTCQNQDPDKCVSTGCVSGCICSDGFLADGEGGCVEKKNCTCAHNGVDYNPGDQVQQDCNNCTCKDGMWKCTEKECYGTCTIYGEGHYRTFDAKRYSFFGACENILSQDYCDNKKSSSSFRLVAENNLCVTANSICSKSINLFFGDKVCGLCGNFDGNANNDFVKHDGQEVTDAVVFGNSWKVTSSCPEVNSLMNPCEKNPHRKAWASTHCNTIKTDVFKDCHSLVDPVPYYDACERDTCACDTGGDCDCLCTAVSAYAAACRKRGASLFCDYYNTPEECVWQYQNCSSTCMKTCTNPEGKCSSNAVQIPPLEESIIYNKTDRAGWCFITYCNSSCKIQQWTQPCPISTTPPQPTSPHPTTPPSPDCKNVNRKNGESWTETCSNNICNNSKVISKPIKCDQANHSKCTNGLKPELVYYNNGCCAKYECPCKCTGWGDPHYKTFDGKYYAFQGNCTYVLVKEIIPKYNISVHVKNYYCDVKKNLACPEYVTVYYKSYEVKMTSNTKELQVFVNNEKKILTFINEAFTITTSGMAVVLNISEIKAQILVNHQGFEVKLPFSYFHGNTEGHCGVCDNNTANDCRLPNGTIHQSCEDMARLWMVPPGCITPPPGQPGPTPAPNCGKICDVIKSDLFKSCHKSVPYESYYEACKYDVCHMRNESIACSSLEAYAQMCGQVSVCVDWRNSANLTGLCDCIGSDGLPKQPGDTWISDCTVYTCSNETFGLVQKPVECPAVKSCAHEYKMVTKNCCQTCVCDTEVCLMKKCEVGYELAPNKTEDTCCPPCVPKDVCVYNNTEYQPGVKIPTDPCTQCSCAMDVDPKTKLHTVLCTSVSCSPCDKGFEKVTVEGECCGICKQTGCIYDAPDNTRKILKEGDVYKDKCESISCRQMNGSFVTEKTITSCPAFDSDECVPGTETLDVDGCCKTCQTKSCVRVKNTTHIHVKDCISIEPIEVTSCDGHCGTQSMYSVEASKMMHSCSCCRELKTSIKKLMFRCPDNSEISHDYVYTESCICTPTECEDKKTSG</sequence>
<keyword evidence="2 4" id="KW-1015">Disulfide bond</keyword>
<feature type="compositionally biased region" description="Pro residues" evidence="5">
    <location>
        <begin position="946"/>
        <end position="962"/>
    </location>
</feature>
<keyword evidence="3" id="KW-0325">Glycoprotein</keyword>
<dbReference type="PROSITE" id="PS01185">
    <property type="entry name" value="CTCK_1"/>
    <property type="match status" value="1"/>
</dbReference>
<evidence type="ECO:0000256" key="2">
    <source>
        <dbReference type="ARBA" id="ARBA00023157"/>
    </source>
</evidence>
<dbReference type="Pfam" id="PF00094">
    <property type="entry name" value="VWD"/>
    <property type="match status" value="5"/>
</dbReference>
<dbReference type="SMART" id="SM00214">
    <property type="entry name" value="VWC"/>
    <property type="match status" value="5"/>
</dbReference>
<feature type="disulfide bond" evidence="4">
    <location>
        <begin position="1550"/>
        <end position="1604"/>
    </location>
</feature>
<feature type="domain" description="VWFD" evidence="9">
    <location>
        <begin position="290"/>
        <end position="464"/>
    </location>
</feature>
<gene>
    <name evidence="10" type="ORF">E1301_Tti003863</name>
</gene>
<name>A0A5A9PS80_9TELE</name>
<evidence type="ECO:0000259" key="7">
    <source>
        <dbReference type="PROSITE" id="PS01225"/>
    </source>
</evidence>
<feature type="domain" description="VWFC" evidence="8">
    <location>
        <begin position="1383"/>
        <end position="1449"/>
    </location>
</feature>
<dbReference type="SMART" id="SM00215">
    <property type="entry name" value="VWC_out"/>
    <property type="match status" value="2"/>
</dbReference>
<dbReference type="FunFam" id="2.10.25.10:FF:000674">
    <property type="entry name" value="Mucin-2"/>
    <property type="match status" value="1"/>
</dbReference>
<proteinExistence type="predicted"/>
<evidence type="ECO:0000313" key="11">
    <source>
        <dbReference type="Proteomes" id="UP000324632"/>
    </source>
</evidence>
<evidence type="ECO:0000256" key="6">
    <source>
        <dbReference type="SAM" id="SignalP"/>
    </source>
</evidence>
<dbReference type="Pfam" id="PF08742">
    <property type="entry name" value="C8"/>
    <property type="match status" value="3"/>
</dbReference>
<dbReference type="PROSITE" id="PS50184">
    <property type="entry name" value="VWFC_2"/>
    <property type="match status" value="1"/>
</dbReference>
<dbReference type="InterPro" id="IPR050780">
    <property type="entry name" value="Mucin_vWF_Thrombospondin_sf"/>
</dbReference>
<dbReference type="SUPFAM" id="SSF57567">
    <property type="entry name" value="Serine protease inhibitors"/>
    <property type="match status" value="2"/>
</dbReference>
<dbReference type="CDD" id="cd19941">
    <property type="entry name" value="TIL"/>
    <property type="match status" value="2"/>
</dbReference>
<keyword evidence="1" id="KW-0677">Repeat</keyword>
<dbReference type="SMART" id="SM00832">
    <property type="entry name" value="C8"/>
    <property type="match status" value="3"/>
</dbReference>
<evidence type="ECO:0000259" key="9">
    <source>
        <dbReference type="PROSITE" id="PS51233"/>
    </source>
</evidence>
<dbReference type="PROSITE" id="PS51233">
    <property type="entry name" value="VWFD"/>
    <property type="match status" value="4"/>
</dbReference>
<reference evidence="10 11" key="1">
    <citation type="journal article" date="2019" name="Mol. Ecol. Resour.">
        <title>Chromosome-level genome assembly of Triplophysa tibetana, a fish adapted to the harsh high-altitude environment of the Tibetan Plateau.</title>
        <authorList>
            <person name="Yang X."/>
            <person name="Liu H."/>
            <person name="Ma Z."/>
            <person name="Zou Y."/>
            <person name="Zou M."/>
            <person name="Mao Y."/>
            <person name="Li X."/>
            <person name="Wang H."/>
            <person name="Chen T."/>
            <person name="Wang W."/>
            <person name="Yang R."/>
        </authorList>
    </citation>
    <scope>NUCLEOTIDE SEQUENCE [LARGE SCALE GENOMIC DNA]</scope>
    <source>
        <strain evidence="10">TTIB1903HZAU</strain>
        <tissue evidence="10">Muscle</tissue>
    </source>
</reference>
<comment type="caution">
    <text evidence="10">The sequence shown here is derived from an EMBL/GenBank/DDBJ whole genome shotgun (WGS) entry which is preliminary data.</text>
</comment>
<protein>
    <submittedName>
        <fullName evidence="10">Mucin-5AC</fullName>
    </submittedName>
</protein>
<dbReference type="InterPro" id="IPR002919">
    <property type="entry name" value="TIL_dom"/>
</dbReference>
<feature type="domain" description="VWFD" evidence="9">
    <location>
        <begin position="1027"/>
        <end position="1202"/>
    </location>
</feature>
<dbReference type="Gene3D" id="2.10.25.10">
    <property type="entry name" value="Laminin"/>
    <property type="match status" value="2"/>
</dbReference>
<feature type="disulfide bond" evidence="4">
    <location>
        <begin position="1554"/>
        <end position="1606"/>
    </location>
</feature>
<keyword evidence="11" id="KW-1185">Reference proteome</keyword>
<dbReference type="SMART" id="SM00041">
    <property type="entry name" value="CT"/>
    <property type="match status" value="1"/>
</dbReference>
<dbReference type="InterPro" id="IPR001007">
    <property type="entry name" value="VWF_dom"/>
</dbReference>
<feature type="chain" id="PRO_5023117813" evidence="6">
    <location>
        <begin position="27"/>
        <end position="1618"/>
    </location>
</feature>
<dbReference type="PROSITE" id="PS01225">
    <property type="entry name" value="CTCK_2"/>
    <property type="match status" value="1"/>
</dbReference>
<feature type="domain" description="CTCK" evidence="7">
    <location>
        <begin position="1525"/>
        <end position="1612"/>
    </location>
</feature>
<accession>A0A5A9PS80</accession>
<dbReference type="PANTHER" id="PTHR11339:SF408">
    <property type="entry name" value="MUCIN-5B"/>
    <property type="match status" value="1"/>
</dbReference>
<dbReference type="PROSITE" id="PS01208">
    <property type="entry name" value="VWFC_1"/>
    <property type="match status" value="1"/>
</dbReference>
<evidence type="ECO:0000256" key="4">
    <source>
        <dbReference type="PROSITE-ProRule" id="PRU00039"/>
    </source>
</evidence>
<evidence type="ECO:0000259" key="8">
    <source>
        <dbReference type="PROSITE" id="PS50184"/>
    </source>
</evidence>
<comment type="caution">
    <text evidence="4">Lacks conserved residue(s) required for the propagation of feature annotation.</text>
</comment>
<feature type="region of interest" description="Disordered" evidence="5">
    <location>
        <begin position="946"/>
        <end position="966"/>
    </location>
</feature>
<dbReference type="PANTHER" id="PTHR11339">
    <property type="entry name" value="EXTRACELLULAR MATRIX GLYCOPROTEIN RELATED"/>
    <property type="match status" value="1"/>
</dbReference>
<dbReference type="GO" id="GO:0031012">
    <property type="term" value="C:extracellular matrix"/>
    <property type="evidence" value="ECO:0007669"/>
    <property type="project" value="TreeGrafter"/>
</dbReference>
<dbReference type="Proteomes" id="UP000324632">
    <property type="component" value="Chromosome 2"/>
</dbReference>
<dbReference type="Pfam" id="PF01826">
    <property type="entry name" value="TIL"/>
    <property type="match status" value="2"/>
</dbReference>
<evidence type="ECO:0000313" key="10">
    <source>
        <dbReference type="EMBL" id="KAA0724595.1"/>
    </source>
</evidence>
<evidence type="ECO:0000256" key="5">
    <source>
        <dbReference type="SAM" id="MobiDB-lite"/>
    </source>
</evidence>
<keyword evidence="6" id="KW-0732">Signal</keyword>
<feature type="signal peptide" evidence="6">
    <location>
        <begin position="1"/>
        <end position="26"/>
    </location>
</feature>
<organism evidence="10 11">
    <name type="scientific">Triplophysa tibetana</name>
    <dbReference type="NCBI Taxonomy" id="1572043"/>
    <lineage>
        <taxon>Eukaryota</taxon>
        <taxon>Metazoa</taxon>
        <taxon>Chordata</taxon>
        <taxon>Craniata</taxon>
        <taxon>Vertebrata</taxon>
        <taxon>Euteleostomi</taxon>
        <taxon>Actinopterygii</taxon>
        <taxon>Neopterygii</taxon>
        <taxon>Teleostei</taxon>
        <taxon>Ostariophysi</taxon>
        <taxon>Cypriniformes</taxon>
        <taxon>Nemacheilidae</taxon>
        <taxon>Triplophysa</taxon>
    </lineage>
</organism>
<dbReference type="EMBL" id="SOYY01000002">
    <property type="protein sequence ID" value="KAA0724595.1"/>
    <property type="molecule type" value="Genomic_DNA"/>
</dbReference>
<dbReference type="InterPro" id="IPR036084">
    <property type="entry name" value="Ser_inhib-like_sf"/>
</dbReference>
<feature type="domain" description="VWFD" evidence="9">
    <location>
        <begin position="675"/>
        <end position="878"/>
    </location>
</feature>
<dbReference type="InterPro" id="IPR006207">
    <property type="entry name" value="Cys_knot_C"/>
</dbReference>